<feature type="transmembrane region" description="Helical" evidence="1">
    <location>
        <begin position="23"/>
        <end position="41"/>
    </location>
</feature>
<accession>A0A1F7WH84</accession>
<name>A0A1F7WH84_9BACT</name>
<keyword evidence="1" id="KW-1133">Transmembrane helix</keyword>
<gene>
    <name evidence="2" type="ORF">A2115_01575</name>
</gene>
<dbReference type="STRING" id="1802471.A2115_01575"/>
<dbReference type="EMBL" id="MGFJ01000028">
    <property type="protein sequence ID" value="OGM02182.1"/>
    <property type="molecule type" value="Genomic_DNA"/>
</dbReference>
<feature type="transmembrane region" description="Helical" evidence="1">
    <location>
        <begin position="47"/>
        <end position="68"/>
    </location>
</feature>
<proteinExistence type="predicted"/>
<dbReference type="Proteomes" id="UP000176198">
    <property type="component" value="Unassembled WGS sequence"/>
</dbReference>
<evidence type="ECO:0000256" key="1">
    <source>
        <dbReference type="SAM" id="Phobius"/>
    </source>
</evidence>
<keyword evidence="1" id="KW-0812">Transmembrane</keyword>
<protein>
    <submittedName>
        <fullName evidence="2">Uncharacterized protein</fullName>
    </submittedName>
</protein>
<comment type="caution">
    <text evidence="2">The sequence shown here is derived from an EMBL/GenBank/DDBJ whole genome shotgun (WGS) entry which is preliminary data.</text>
</comment>
<evidence type="ECO:0000313" key="3">
    <source>
        <dbReference type="Proteomes" id="UP000176198"/>
    </source>
</evidence>
<evidence type="ECO:0000313" key="2">
    <source>
        <dbReference type="EMBL" id="OGM02182.1"/>
    </source>
</evidence>
<keyword evidence="1" id="KW-0472">Membrane</keyword>
<reference evidence="2 3" key="1">
    <citation type="journal article" date="2016" name="Nat. Commun.">
        <title>Thousands of microbial genomes shed light on interconnected biogeochemical processes in an aquifer system.</title>
        <authorList>
            <person name="Anantharaman K."/>
            <person name="Brown C.T."/>
            <person name="Hug L.A."/>
            <person name="Sharon I."/>
            <person name="Castelle C.J."/>
            <person name="Probst A.J."/>
            <person name="Thomas B.C."/>
            <person name="Singh A."/>
            <person name="Wilkins M.J."/>
            <person name="Karaoz U."/>
            <person name="Brodie E.L."/>
            <person name="Williams K.H."/>
            <person name="Hubbard S.S."/>
            <person name="Banfield J.F."/>
        </authorList>
    </citation>
    <scope>NUCLEOTIDE SEQUENCE [LARGE SCALE GENOMIC DNA]</scope>
</reference>
<sequence length="121" mass="13252">MSKLKELFVGPDHHLHHIETIKLIFRGLIPIVLVVGGIVLMTLRLSVWGLVLGIPMIIIGVVFLIYTYDAVVSERILPFSDKFVNCSVCGKLTPLSPATDPQDAICATCKADIENGLRSPK</sequence>
<dbReference type="AlphaFoldDB" id="A0A1F7WH84"/>
<organism evidence="2 3">
    <name type="scientific">Candidatus Woesebacteria bacterium GWA1_41_8</name>
    <dbReference type="NCBI Taxonomy" id="1802471"/>
    <lineage>
        <taxon>Bacteria</taxon>
        <taxon>Candidatus Woeseibacteriota</taxon>
    </lineage>
</organism>